<dbReference type="SFLD" id="SFLDS00029">
    <property type="entry name" value="Radical_SAM"/>
    <property type="match status" value="1"/>
</dbReference>
<protein>
    <submittedName>
        <fullName evidence="6">Radical SAM protein</fullName>
    </submittedName>
</protein>
<evidence type="ECO:0000256" key="2">
    <source>
        <dbReference type="ARBA" id="ARBA00022723"/>
    </source>
</evidence>
<name>A0ABS1TEC8_9CLOT</name>
<dbReference type="Proteomes" id="UP000632377">
    <property type="component" value="Unassembled WGS sequence"/>
</dbReference>
<dbReference type="SFLD" id="SFLDG01384">
    <property type="entry name" value="thioether_bond_formation_requi"/>
    <property type="match status" value="1"/>
</dbReference>
<evidence type="ECO:0000256" key="3">
    <source>
        <dbReference type="ARBA" id="ARBA00023004"/>
    </source>
</evidence>
<gene>
    <name evidence="6" type="ORF">JK636_18625</name>
</gene>
<dbReference type="SUPFAM" id="SSF102114">
    <property type="entry name" value="Radical SAM enzymes"/>
    <property type="match status" value="1"/>
</dbReference>
<dbReference type="InterPro" id="IPR058240">
    <property type="entry name" value="rSAM_sf"/>
</dbReference>
<keyword evidence="2" id="KW-0479">Metal-binding</keyword>
<dbReference type="EMBL" id="JAESWC010000017">
    <property type="protein sequence ID" value="MBL4937725.1"/>
    <property type="molecule type" value="Genomic_DNA"/>
</dbReference>
<evidence type="ECO:0000313" key="6">
    <source>
        <dbReference type="EMBL" id="MBL4937725.1"/>
    </source>
</evidence>
<keyword evidence="1" id="KW-0949">S-adenosyl-L-methionine</keyword>
<dbReference type="InterPro" id="IPR023867">
    <property type="entry name" value="Sulphatase_maturase_rSAM"/>
</dbReference>
<evidence type="ECO:0000313" key="7">
    <source>
        <dbReference type="Proteomes" id="UP000632377"/>
    </source>
</evidence>
<accession>A0ABS1TEC8</accession>
<dbReference type="PANTHER" id="PTHR43273:SF8">
    <property type="entry name" value="RADICAL SAM DOMAIN PROTEIN"/>
    <property type="match status" value="1"/>
</dbReference>
<dbReference type="InterPro" id="IPR007197">
    <property type="entry name" value="rSAM"/>
</dbReference>
<keyword evidence="3" id="KW-0408">Iron</keyword>
<evidence type="ECO:0000259" key="5">
    <source>
        <dbReference type="PROSITE" id="PS51918"/>
    </source>
</evidence>
<evidence type="ECO:0000256" key="1">
    <source>
        <dbReference type="ARBA" id="ARBA00022691"/>
    </source>
</evidence>
<evidence type="ECO:0000256" key="4">
    <source>
        <dbReference type="ARBA" id="ARBA00023014"/>
    </source>
</evidence>
<reference evidence="6 7" key="1">
    <citation type="submission" date="2021-01" db="EMBL/GenBank/DDBJ databases">
        <title>Genome public.</title>
        <authorList>
            <person name="Liu C."/>
            <person name="Sun Q."/>
        </authorList>
    </citation>
    <scope>NUCLEOTIDE SEQUENCE [LARGE SCALE GENOMIC DNA]</scope>
    <source>
        <strain evidence="6 7">YIM B02515</strain>
    </source>
</reference>
<dbReference type="Pfam" id="PF04055">
    <property type="entry name" value="Radical_SAM"/>
    <property type="match status" value="1"/>
</dbReference>
<dbReference type="RefSeq" id="WP_202750475.1">
    <property type="nucleotide sequence ID" value="NZ_JAESWC010000017.1"/>
</dbReference>
<dbReference type="Gene3D" id="3.20.20.70">
    <property type="entry name" value="Aldolase class I"/>
    <property type="match status" value="1"/>
</dbReference>
<dbReference type="CDD" id="cd01335">
    <property type="entry name" value="Radical_SAM"/>
    <property type="match status" value="1"/>
</dbReference>
<organism evidence="6 7">
    <name type="scientific">Clostridium rhizosphaerae</name>
    <dbReference type="NCBI Taxonomy" id="2803861"/>
    <lineage>
        <taxon>Bacteria</taxon>
        <taxon>Bacillati</taxon>
        <taxon>Bacillota</taxon>
        <taxon>Clostridia</taxon>
        <taxon>Eubacteriales</taxon>
        <taxon>Clostridiaceae</taxon>
        <taxon>Clostridium</taxon>
    </lineage>
</organism>
<dbReference type="PROSITE" id="PS51918">
    <property type="entry name" value="RADICAL_SAM"/>
    <property type="match status" value="1"/>
</dbReference>
<proteinExistence type="predicted"/>
<comment type="caution">
    <text evidence="6">The sequence shown here is derived from an EMBL/GenBank/DDBJ whole genome shotgun (WGS) entry which is preliminary data.</text>
</comment>
<dbReference type="SFLD" id="SFLDG01067">
    <property type="entry name" value="SPASM/twitch_domain_containing"/>
    <property type="match status" value="1"/>
</dbReference>
<dbReference type="PANTHER" id="PTHR43273">
    <property type="entry name" value="ANAEROBIC SULFATASE-MATURATING ENZYME HOMOLOG ASLB-RELATED"/>
    <property type="match status" value="1"/>
</dbReference>
<keyword evidence="7" id="KW-1185">Reference proteome</keyword>
<sequence>MNKMMKKIFVNDKTYVLDGRTLELYELTDEDSFINLSNEEIETPFINNYEETSTLSRLTLNMSNECNLKCKYCYANGGNYHRDNAIMSKETFNKIIDDLKKRNIKSIREVKFFGGEPLLNLDLIKYGLDIFSKEFSVFKYLIVTNGILLTPDFVKTCMKYNCHFAVSLDGPEFINNFLRGNNTHSKVINNLNDCFNNEFKEKVQLLCTYTPYHLEQGYTKPDITAYFEQLGFKYIITKVGSPKEFFKFESSMEENNTFEDIDASFEYILNNTLGKTINPLVYEVLVAIGYNQKVYGFCDELNEKVNLSYDYNGDRYICYRFWGKNDYNLDNSNYKDEYDKINNKKYKNKCEDCWGRYFCTICPANVLEECMDTGFGVFDNECKKLKYYEYVLKKFCELYDNGDAQVLVDNFTNFIKES</sequence>
<dbReference type="InterPro" id="IPR013785">
    <property type="entry name" value="Aldolase_TIM"/>
</dbReference>
<dbReference type="SFLD" id="SFLDG01386">
    <property type="entry name" value="main_SPASM_domain-containing"/>
    <property type="match status" value="1"/>
</dbReference>
<feature type="domain" description="Radical SAM core" evidence="5">
    <location>
        <begin position="52"/>
        <end position="280"/>
    </location>
</feature>
<keyword evidence="4" id="KW-0411">Iron-sulfur</keyword>